<dbReference type="AlphaFoldDB" id="A0A9D4HMK8"/>
<organism evidence="1 2">
    <name type="scientific">Dreissena polymorpha</name>
    <name type="common">Zebra mussel</name>
    <name type="synonym">Mytilus polymorpha</name>
    <dbReference type="NCBI Taxonomy" id="45954"/>
    <lineage>
        <taxon>Eukaryota</taxon>
        <taxon>Metazoa</taxon>
        <taxon>Spiralia</taxon>
        <taxon>Lophotrochozoa</taxon>
        <taxon>Mollusca</taxon>
        <taxon>Bivalvia</taxon>
        <taxon>Autobranchia</taxon>
        <taxon>Heteroconchia</taxon>
        <taxon>Euheterodonta</taxon>
        <taxon>Imparidentia</taxon>
        <taxon>Neoheterodontei</taxon>
        <taxon>Myida</taxon>
        <taxon>Dreissenoidea</taxon>
        <taxon>Dreissenidae</taxon>
        <taxon>Dreissena</taxon>
    </lineage>
</organism>
<reference evidence="1" key="2">
    <citation type="submission" date="2020-11" db="EMBL/GenBank/DDBJ databases">
        <authorList>
            <person name="McCartney M.A."/>
            <person name="Auch B."/>
            <person name="Kono T."/>
            <person name="Mallez S."/>
            <person name="Becker A."/>
            <person name="Gohl D.M."/>
            <person name="Silverstein K.A.T."/>
            <person name="Koren S."/>
            <person name="Bechman K.B."/>
            <person name="Herman A."/>
            <person name="Abrahante J.E."/>
            <person name="Garbe J."/>
        </authorList>
    </citation>
    <scope>NUCLEOTIDE SEQUENCE</scope>
    <source>
        <strain evidence="1">Duluth1</strain>
        <tissue evidence="1">Whole animal</tissue>
    </source>
</reference>
<evidence type="ECO:0000313" key="2">
    <source>
        <dbReference type="Proteomes" id="UP000828390"/>
    </source>
</evidence>
<proteinExistence type="predicted"/>
<name>A0A9D4HMK8_DREPO</name>
<reference evidence="1" key="1">
    <citation type="journal article" date="2019" name="bioRxiv">
        <title>The Genome of the Zebra Mussel, Dreissena polymorpha: A Resource for Invasive Species Research.</title>
        <authorList>
            <person name="McCartney M.A."/>
            <person name="Auch B."/>
            <person name="Kono T."/>
            <person name="Mallez S."/>
            <person name="Zhang Y."/>
            <person name="Obille A."/>
            <person name="Becker A."/>
            <person name="Abrahante J.E."/>
            <person name="Garbe J."/>
            <person name="Badalamenti J.P."/>
            <person name="Herman A."/>
            <person name="Mangelson H."/>
            <person name="Liachko I."/>
            <person name="Sullivan S."/>
            <person name="Sone E.D."/>
            <person name="Koren S."/>
            <person name="Silverstein K.A.T."/>
            <person name="Beckman K.B."/>
            <person name="Gohl D.M."/>
        </authorList>
    </citation>
    <scope>NUCLEOTIDE SEQUENCE</scope>
    <source>
        <strain evidence="1">Duluth1</strain>
        <tissue evidence="1">Whole animal</tissue>
    </source>
</reference>
<dbReference type="Proteomes" id="UP000828390">
    <property type="component" value="Unassembled WGS sequence"/>
</dbReference>
<accession>A0A9D4HMK8</accession>
<protein>
    <submittedName>
        <fullName evidence="1">Uncharacterized protein</fullName>
    </submittedName>
</protein>
<sequence length="50" mass="5475">MSLFSPEIAPEAIVSPYLGLKLADICLSTTLQPWEALSRVYTPLALQVID</sequence>
<dbReference type="EMBL" id="JAIWYP010000012">
    <property type="protein sequence ID" value="KAH3724869.1"/>
    <property type="molecule type" value="Genomic_DNA"/>
</dbReference>
<keyword evidence="2" id="KW-1185">Reference proteome</keyword>
<gene>
    <name evidence="1" type="ORF">DPMN_050696</name>
</gene>
<evidence type="ECO:0000313" key="1">
    <source>
        <dbReference type="EMBL" id="KAH3724869.1"/>
    </source>
</evidence>
<comment type="caution">
    <text evidence="1">The sequence shown here is derived from an EMBL/GenBank/DDBJ whole genome shotgun (WGS) entry which is preliminary data.</text>
</comment>